<organism evidence="5 6">
    <name type="scientific">Sphingobacterium olei</name>
    <dbReference type="NCBI Taxonomy" id="2571155"/>
    <lineage>
        <taxon>Bacteria</taxon>
        <taxon>Pseudomonadati</taxon>
        <taxon>Bacteroidota</taxon>
        <taxon>Sphingobacteriia</taxon>
        <taxon>Sphingobacteriales</taxon>
        <taxon>Sphingobacteriaceae</taxon>
        <taxon>Sphingobacterium</taxon>
    </lineage>
</organism>
<dbReference type="Pfam" id="PF01638">
    <property type="entry name" value="HxlR"/>
    <property type="match status" value="1"/>
</dbReference>
<dbReference type="RefSeq" id="WP_136901170.1">
    <property type="nucleotide sequence ID" value="NZ_SUME01000003.1"/>
</dbReference>
<comment type="caution">
    <text evidence="5">The sequence shown here is derived from an EMBL/GenBank/DDBJ whole genome shotgun (WGS) entry which is preliminary data.</text>
</comment>
<keyword evidence="6" id="KW-1185">Reference proteome</keyword>
<evidence type="ECO:0000256" key="2">
    <source>
        <dbReference type="ARBA" id="ARBA00023125"/>
    </source>
</evidence>
<evidence type="ECO:0000313" key="6">
    <source>
        <dbReference type="Proteomes" id="UP000306808"/>
    </source>
</evidence>
<dbReference type="PROSITE" id="PS51118">
    <property type="entry name" value="HTH_HXLR"/>
    <property type="match status" value="1"/>
</dbReference>
<sequence>MGEKLVNGKISNECMQHFNSVKDALYVLEGKWSVLLIAAFASGKKRYLELQRMVEGIGPKMLSKELSKLELNGLISRTQLNTKPITVEYELTEYGKSLQPLIDAIGEWGKEHREKIRKEISASRK</sequence>
<dbReference type="AlphaFoldDB" id="A0A4U0PFJ4"/>
<dbReference type="EMBL" id="SUME01000003">
    <property type="protein sequence ID" value="TJZ61524.1"/>
    <property type="molecule type" value="Genomic_DNA"/>
</dbReference>
<gene>
    <name evidence="5" type="ORF">FAZ15_10070</name>
</gene>
<dbReference type="Proteomes" id="UP000306808">
    <property type="component" value="Unassembled WGS sequence"/>
</dbReference>
<reference evidence="5 6" key="1">
    <citation type="submission" date="2019-04" db="EMBL/GenBank/DDBJ databases">
        <title>Sphingobacterium olei sp. nov., isolated from oil-contaminated soil.</title>
        <authorList>
            <person name="Liu B."/>
        </authorList>
    </citation>
    <scope>NUCLEOTIDE SEQUENCE [LARGE SCALE GENOMIC DNA]</scope>
    <source>
        <strain evidence="5 6">HAL-9</strain>
    </source>
</reference>
<accession>A0A4U0PFJ4</accession>
<name>A0A4U0PFJ4_9SPHI</name>
<dbReference type="OrthoDB" id="769662at2"/>
<keyword evidence="2" id="KW-0238">DNA-binding</keyword>
<dbReference type="PANTHER" id="PTHR33204">
    <property type="entry name" value="TRANSCRIPTIONAL REGULATOR, MARR FAMILY"/>
    <property type="match status" value="1"/>
</dbReference>
<dbReference type="Gene3D" id="1.10.10.10">
    <property type="entry name" value="Winged helix-like DNA-binding domain superfamily/Winged helix DNA-binding domain"/>
    <property type="match status" value="1"/>
</dbReference>
<dbReference type="InterPro" id="IPR036390">
    <property type="entry name" value="WH_DNA-bd_sf"/>
</dbReference>
<keyword evidence="1" id="KW-0805">Transcription regulation</keyword>
<evidence type="ECO:0000313" key="5">
    <source>
        <dbReference type="EMBL" id="TJZ61524.1"/>
    </source>
</evidence>
<evidence type="ECO:0000256" key="1">
    <source>
        <dbReference type="ARBA" id="ARBA00023015"/>
    </source>
</evidence>
<dbReference type="InterPro" id="IPR036388">
    <property type="entry name" value="WH-like_DNA-bd_sf"/>
</dbReference>
<proteinExistence type="predicted"/>
<dbReference type="SUPFAM" id="SSF46785">
    <property type="entry name" value="Winged helix' DNA-binding domain"/>
    <property type="match status" value="1"/>
</dbReference>
<protein>
    <submittedName>
        <fullName evidence="5">Helix-turn-helix transcriptional regulator</fullName>
    </submittedName>
</protein>
<evidence type="ECO:0000256" key="3">
    <source>
        <dbReference type="ARBA" id="ARBA00023163"/>
    </source>
</evidence>
<keyword evidence="3" id="KW-0804">Transcription</keyword>
<feature type="domain" description="HTH hxlR-type" evidence="4">
    <location>
        <begin position="14"/>
        <end position="117"/>
    </location>
</feature>
<dbReference type="InterPro" id="IPR002577">
    <property type="entry name" value="HTH_HxlR"/>
</dbReference>
<dbReference type="GO" id="GO:0003677">
    <property type="term" value="F:DNA binding"/>
    <property type="evidence" value="ECO:0007669"/>
    <property type="project" value="UniProtKB-KW"/>
</dbReference>
<evidence type="ECO:0000259" key="4">
    <source>
        <dbReference type="PROSITE" id="PS51118"/>
    </source>
</evidence>